<evidence type="ECO:0000256" key="3">
    <source>
        <dbReference type="ARBA" id="ARBA00022793"/>
    </source>
</evidence>
<organism evidence="9 10">
    <name type="scientific">Candidatus Gottesmanbacteria bacterium RIFCSPHIGHO2_01_FULL_47_48</name>
    <dbReference type="NCBI Taxonomy" id="1798381"/>
    <lineage>
        <taxon>Bacteria</taxon>
        <taxon>Candidatus Gottesmaniibacteriota</taxon>
    </lineage>
</organism>
<dbReference type="GO" id="GO:0004590">
    <property type="term" value="F:orotidine-5'-phosphate decarboxylase activity"/>
    <property type="evidence" value="ECO:0007669"/>
    <property type="project" value="UniProtKB-UniRule"/>
</dbReference>
<proteinExistence type="inferred from homology"/>
<keyword evidence="4 7" id="KW-0665">Pyrimidine biosynthesis</keyword>
<protein>
    <recommendedName>
        <fullName evidence="7">Orotidine 5'-phosphate decarboxylase</fullName>
        <ecNumber evidence="7">4.1.1.23</ecNumber>
    </recommendedName>
    <alternativeName>
        <fullName evidence="7">OMP decarboxylase</fullName>
        <shortName evidence="7">OMPDCase</shortName>
        <shortName evidence="7">OMPdecase</shortName>
    </alternativeName>
</protein>
<keyword evidence="5 7" id="KW-0456">Lyase</keyword>
<dbReference type="GO" id="GO:0006207">
    <property type="term" value="P:'de novo' pyrimidine nucleobase biosynthetic process"/>
    <property type="evidence" value="ECO:0007669"/>
    <property type="project" value="InterPro"/>
</dbReference>
<evidence type="ECO:0000256" key="1">
    <source>
        <dbReference type="ARBA" id="ARBA00004861"/>
    </source>
</evidence>
<dbReference type="SMART" id="SM00934">
    <property type="entry name" value="OMPdecase"/>
    <property type="match status" value="1"/>
</dbReference>
<comment type="similarity">
    <text evidence="2 7">Belongs to the OMP decarboxylase family. Type 2 subfamily.</text>
</comment>
<dbReference type="STRING" id="1798381.A2721_00755"/>
<dbReference type="Gene3D" id="3.20.20.70">
    <property type="entry name" value="Aldolase class I"/>
    <property type="match status" value="1"/>
</dbReference>
<sequence>MIRQSQKNNTLVCVGLDSDLNKLPSSFRSSRQPILEFNRAIVDATADLVCAFKPNSAFYEALGSEGIAQLKATCDFIHTNYPDVPVILDAKRGDIGSTSEAYARYTFDYLGADAVTLHPYLGHEALKPFLQRGEKGNIILCRTSNPGAGELQDLVVEGEPMYKRVARQVVTEWNSNGNCLLVVGATYPKELGAVRQIATDMVFLVPGVGTQGGKVEDIMPEGIRPDGRGMIINSSSGIIFASKGPDFAERAQEQTNILRISINNYRPN</sequence>
<name>A0A1F6A349_9BACT</name>
<dbReference type="HAMAP" id="MF_01215">
    <property type="entry name" value="OMPdecase_type2"/>
    <property type="match status" value="1"/>
</dbReference>
<evidence type="ECO:0000256" key="6">
    <source>
        <dbReference type="ARBA" id="ARBA00049157"/>
    </source>
</evidence>
<evidence type="ECO:0000256" key="5">
    <source>
        <dbReference type="ARBA" id="ARBA00023239"/>
    </source>
</evidence>
<dbReference type="GO" id="GO:0044205">
    <property type="term" value="P:'de novo' UMP biosynthetic process"/>
    <property type="evidence" value="ECO:0007669"/>
    <property type="project" value="UniProtKB-UniRule"/>
</dbReference>
<dbReference type="InterPro" id="IPR013785">
    <property type="entry name" value="Aldolase_TIM"/>
</dbReference>
<accession>A0A1F6A349</accession>
<dbReference type="Proteomes" id="UP000177871">
    <property type="component" value="Unassembled WGS sequence"/>
</dbReference>
<dbReference type="InterPro" id="IPR011995">
    <property type="entry name" value="OMPdecase_type-2"/>
</dbReference>
<dbReference type="EMBL" id="MFJK01000010">
    <property type="protein sequence ID" value="OGG19076.1"/>
    <property type="molecule type" value="Genomic_DNA"/>
</dbReference>
<dbReference type="EC" id="4.1.1.23" evidence="7"/>
<comment type="caution">
    <text evidence="9">The sequence shown here is derived from an EMBL/GenBank/DDBJ whole genome shotgun (WGS) entry which is preliminary data.</text>
</comment>
<gene>
    <name evidence="7" type="primary">pyrF</name>
    <name evidence="9" type="ORF">A2721_00755</name>
</gene>
<dbReference type="CDD" id="cd04725">
    <property type="entry name" value="OMP_decarboxylase_like"/>
    <property type="match status" value="1"/>
</dbReference>
<dbReference type="Pfam" id="PF00215">
    <property type="entry name" value="OMPdecase"/>
    <property type="match status" value="1"/>
</dbReference>
<dbReference type="InterPro" id="IPR001754">
    <property type="entry name" value="OMPdeCOase_dom"/>
</dbReference>
<reference evidence="9 10" key="1">
    <citation type="journal article" date="2016" name="Nat. Commun.">
        <title>Thousands of microbial genomes shed light on interconnected biogeochemical processes in an aquifer system.</title>
        <authorList>
            <person name="Anantharaman K."/>
            <person name="Brown C.T."/>
            <person name="Hug L.A."/>
            <person name="Sharon I."/>
            <person name="Castelle C.J."/>
            <person name="Probst A.J."/>
            <person name="Thomas B.C."/>
            <person name="Singh A."/>
            <person name="Wilkins M.J."/>
            <person name="Karaoz U."/>
            <person name="Brodie E.L."/>
            <person name="Williams K.H."/>
            <person name="Hubbard S.S."/>
            <person name="Banfield J.F."/>
        </authorList>
    </citation>
    <scope>NUCLEOTIDE SEQUENCE [LARGE SCALE GENOMIC DNA]</scope>
</reference>
<comment type="catalytic activity">
    <reaction evidence="6 7">
        <text>orotidine 5'-phosphate + H(+) = UMP + CO2</text>
        <dbReference type="Rhea" id="RHEA:11596"/>
        <dbReference type="ChEBI" id="CHEBI:15378"/>
        <dbReference type="ChEBI" id="CHEBI:16526"/>
        <dbReference type="ChEBI" id="CHEBI:57538"/>
        <dbReference type="ChEBI" id="CHEBI:57865"/>
        <dbReference type="EC" id="4.1.1.23"/>
    </reaction>
</comment>
<evidence type="ECO:0000256" key="4">
    <source>
        <dbReference type="ARBA" id="ARBA00022975"/>
    </source>
</evidence>
<dbReference type="InterPro" id="IPR011060">
    <property type="entry name" value="RibuloseP-bd_barrel"/>
</dbReference>
<comment type="pathway">
    <text evidence="1 7">Pyrimidine metabolism; UMP biosynthesis via de novo pathway; UMP from orotate: step 2/2.</text>
</comment>
<feature type="domain" description="Orotidine 5'-phosphate decarboxylase" evidence="8">
    <location>
        <begin position="11"/>
        <end position="251"/>
    </location>
</feature>
<dbReference type="PANTHER" id="PTHR43375">
    <property type="entry name" value="OROTIDINE 5'-PHOSPHATE DECARBOXYLASE"/>
    <property type="match status" value="1"/>
</dbReference>
<dbReference type="NCBIfam" id="TIGR02127">
    <property type="entry name" value="pyrF_sub2"/>
    <property type="match status" value="1"/>
</dbReference>
<evidence type="ECO:0000259" key="8">
    <source>
        <dbReference type="SMART" id="SM00934"/>
    </source>
</evidence>
<feature type="active site" description="Proton donor" evidence="7">
    <location>
        <position position="91"/>
    </location>
</feature>
<dbReference type="UniPathway" id="UPA00070">
    <property type="reaction ID" value="UER00120"/>
</dbReference>
<evidence type="ECO:0000313" key="10">
    <source>
        <dbReference type="Proteomes" id="UP000177871"/>
    </source>
</evidence>
<keyword evidence="3 7" id="KW-0210">Decarboxylase</keyword>
<dbReference type="AlphaFoldDB" id="A0A1F6A349"/>
<evidence type="ECO:0000256" key="7">
    <source>
        <dbReference type="HAMAP-Rule" id="MF_01215"/>
    </source>
</evidence>
<dbReference type="SUPFAM" id="SSF51366">
    <property type="entry name" value="Ribulose-phoshate binding barrel"/>
    <property type="match status" value="1"/>
</dbReference>
<evidence type="ECO:0000313" key="9">
    <source>
        <dbReference type="EMBL" id="OGG19076.1"/>
    </source>
</evidence>
<evidence type="ECO:0000256" key="2">
    <source>
        <dbReference type="ARBA" id="ARBA00008847"/>
    </source>
</evidence>
<dbReference type="PANTHER" id="PTHR43375:SF1">
    <property type="entry name" value="OROTIDINE 5'-PHOSPHATE DECARBOXYLASE"/>
    <property type="match status" value="1"/>
</dbReference>